<evidence type="ECO:0008006" key="4">
    <source>
        <dbReference type="Google" id="ProtNLM"/>
    </source>
</evidence>
<organism evidence="2 3">
    <name type="scientific">Flavisolibacter tropicus</name>
    <dbReference type="NCBI Taxonomy" id="1492898"/>
    <lineage>
        <taxon>Bacteria</taxon>
        <taxon>Pseudomonadati</taxon>
        <taxon>Bacteroidota</taxon>
        <taxon>Chitinophagia</taxon>
        <taxon>Chitinophagales</taxon>
        <taxon>Chitinophagaceae</taxon>
        <taxon>Flavisolibacter</taxon>
    </lineage>
</organism>
<reference evidence="2 3" key="2">
    <citation type="journal article" date="2016" name="Int. J. Syst. Evol. Microbiol.">
        <title>Flavisolibacter tropicus sp. nov., isolated from tropical soil.</title>
        <authorList>
            <person name="Lee J.J."/>
            <person name="Kang M.S."/>
            <person name="Kim G.S."/>
            <person name="Lee C.S."/>
            <person name="Lim S."/>
            <person name="Lee J."/>
            <person name="Roh S.H."/>
            <person name="Kang H."/>
            <person name="Ha J.M."/>
            <person name="Bae S."/>
            <person name="Jung H.Y."/>
            <person name="Kim M.K."/>
        </authorList>
    </citation>
    <scope>NUCLEOTIDE SEQUENCE [LARGE SCALE GENOMIC DNA]</scope>
    <source>
        <strain evidence="2 3">LCS9</strain>
    </source>
</reference>
<dbReference type="Pfam" id="PF11138">
    <property type="entry name" value="DUF2911"/>
    <property type="match status" value="1"/>
</dbReference>
<proteinExistence type="predicted"/>
<dbReference type="Proteomes" id="UP000077177">
    <property type="component" value="Chromosome"/>
</dbReference>
<name>A0A172TWA6_9BACT</name>
<dbReference type="PATRIC" id="fig|1492898.3.peg.2797"/>
<evidence type="ECO:0000313" key="3">
    <source>
        <dbReference type="Proteomes" id="UP000077177"/>
    </source>
</evidence>
<sequence length="175" mass="19296">MNHKILLSFLLLFFVMATSWAQNDKSTRPSPPATASGKVGDATITINYSSPAVKGRKIWGDLVPFDQVWRAGANEATIFETDKNIMVEGKQLPAGKYSLFAIPGATEWQFIFNSETGQWGVKRSGEANRDPAKDVLTVKVKSSPSSTMNERLAYAVTATGFALRWENLEVPVRIK</sequence>
<feature type="chain" id="PRO_5008001246" description="Asparagine synthetase B" evidence="1">
    <location>
        <begin position="22"/>
        <end position="175"/>
    </location>
</feature>
<dbReference type="EMBL" id="CP011390">
    <property type="protein sequence ID" value="ANE51286.1"/>
    <property type="molecule type" value="Genomic_DNA"/>
</dbReference>
<keyword evidence="3" id="KW-1185">Reference proteome</keyword>
<accession>A0A172TWA6</accession>
<reference evidence="3" key="1">
    <citation type="submission" date="2015-01" db="EMBL/GenBank/DDBJ databases">
        <title>Flavisolibacter sp./LCS9/ whole genome sequencing.</title>
        <authorList>
            <person name="Kim M.K."/>
            <person name="Srinivasan S."/>
            <person name="Lee J.-J."/>
        </authorList>
    </citation>
    <scope>NUCLEOTIDE SEQUENCE [LARGE SCALE GENOMIC DNA]</scope>
    <source>
        <strain evidence="3">LCS9</strain>
    </source>
</reference>
<dbReference type="KEGG" id="fla:SY85_12960"/>
<keyword evidence="1" id="KW-0732">Signal</keyword>
<evidence type="ECO:0000256" key="1">
    <source>
        <dbReference type="SAM" id="SignalP"/>
    </source>
</evidence>
<dbReference type="STRING" id="1492898.SY85_12960"/>
<dbReference type="AlphaFoldDB" id="A0A172TWA6"/>
<evidence type="ECO:0000313" key="2">
    <source>
        <dbReference type="EMBL" id="ANE51286.1"/>
    </source>
</evidence>
<dbReference type="InterPro" id="IPR021314">
    <property type="entry name" value="DUF2911"/>
</dbReference>
<feature type="signal peptide" evidence="1">
    <location>
        <begin position="1"/>
        <end position="21"/>
    </location>
</feature>
<gene>
    <name evidence="2" type="ORF">SY85_12960</name>
</gene>
<dbReference type="OrthoDB" id="9808374at2"/>
<protein>
    <recommendedName>
        <fullName evidence="4">Asparagine synthetase B</fullName>
    </recommendedName>
</protein>
<dbReference type="RefSeq" id="WP_066405144.1">
    <property type="nucleotide sequence ID" value="NZ_CP011390.1"/>
</dbReference>